<dbReference type="EC" id="2.3.1.157" evidence="5"/>
<evidence type="ECO:0000256" key="10">
    <source>
        <dbReference type="ARBA" id="ARBA00023268"/>
    </source>
</evidence>
<evidence type="ECO:0000259" key="15">
    <source>
        <dbReference type="Pfam" id="PF25087"/>
    </source>
</evidence>
<keyword evidence="9" id="KW-0548">Nucleotidyltransferase</keyword>
<dbReference type="PANTHER" id="PTHR43584">
    <property type="entry name" value="NUCLEOTIDYL TRANSFERASE"/>
    <property type="match status" value="1"/>
</dbReference>
<dbReference type="InterPro" id="IPR056729">
    <property type="entry name" value="GMPPB_C"/>
</dbReference>
<dbReference type="InterPro" id="IPR011004">
    <property type="entry name" value="Trimer_LpxA-like_sf"/>
</dbReference>
<evidence type="ECO:0000259" key="14">
    <source>
        <dbReference type="Pfam" id="PF00483"/>
    </source>
</evidence>
<protein>
    <recommendedName>
        <fullName evidence="7">Bifunctional protein GlmU</fullName>
        <ecNumber evidence="5">2.3.1.157</ecNumber>
        <ecNumber evidence="6">2.7.7.23</ecNumber>
    </recommendedName>
</protein>
<evidence type="ECO:0000313" key="16">
    <source>
        <dbReference type="EMBL" id="SFM16717.1"/>
    </source>
</evidence>
<evidence type="ECO:0000256" key="1">
    <source>
        <dbReference type="ARBA" id="ARBA00005166"/>
    </source>
</evidence>
<dbReference type="Gene3D" id="2.160.10.10">
    <property type="entry name" value="Hexapeptide repeat proteins"/>
    <property type="match status" value="1"/>
</dbReference>
<evidence type="ECO:0000256" key="4">
    <source>
        <dbReference type="ARBA" id="ARBA00007947"/>
    </source>
</evidence>
<organism evidence="16 17">
    <name type="scientific">Methanolobus profundi</name>
    <dbReference type="NCBI Taxonomy" id="487685"/>
    <lineage>
        <taxon>Archaea</taxon>
        <taxon>Methanobacteriati</taxon>
        <taxon>Methanobacteriota</taxon>
        <taxon>Stenosarchaea group</taxon>
        <taxon>Methanomicrobia</taxon>
        <taxon>Methanosarcinales</taxon>
        <taxon>Methanosarcinaceae</taxon>
        <taxon>Methanolobus</taxon>
    </lineage>
</organism>
<dbReference type="Pfam" id="PF00483">
    <property type="entry name" value="NTP_transferase"/>
    <property type="match status" value="1"/>
</dbReference>
<dbReference type="STRING" id="487685.SAMN04488696_0152"/>
<dbReference type="EMBL" id="FOUJ01000001">
    <property type="protein sequence ID" value="SFM16717.1"/>
    <property type="molecule type" value="Genomic_DNA"/>
</dbReference>
<feature type="domain" description="Nucleotidyl transferase" evidence="14">
    <location>
        <begin position="2"/>
        <end position="230"/>
    </location>
</feature>
<dbReference type="SUPFAM" id="SSF51161">
    <property type="entry name" value="Trimeric LpxA-like enzymes"/>
    <property type="match status" value="1"/>
</dbReference>
<dbReference type="InterPro" id="IPR029044">
    <property type="entry name" value="Nucleotide-diphossugar_trans"/>
</dbReference>
<name>A0A1I4NN39_9EURY</name>
<dbReference type="Pfam" id="PF25087">
    <property type="entry name" value="GMPPB_C"/>
    <property type="match status" value="1"/>
</dbReference>
<dbReference type="UniPathway" id="UPA00113">
    <property type="reaction ID" value="UER00532"/>
</dbReference>
<evidence type="ECO:0000256" key="12">
    <source>
        <dbReference type="ARBA" id="ARBA00048247"/>
    </source>
</evidence>
<evidence type="ECO:0000256" key="13">
    <source>
        <dbReference type="ARBA" id="ARBA00048493"/>
    </source>
</evidence>
<dbReference type="InterPro" id="IPR050065">
    <property type="entry name" value="GlmU-like"/>
</dbReference>
<keyword evidence="10" id="KW-0511">Multifunctional enzyme</keyword>
<dbReference type="NCBIfam" id="TIGR03992">
    <property type="entry name" value="Arch_glmU"/>
    <property type="match status" value="1"/>
</dbReference>
<sequence length="402" mass="43780">MKVVILAAGEGTRMRPLTTSKPKVMLPIANKPMMEHTINAAVEAGIKEFLIVTGYREDAIMDYFKDGSHLGISVEYVHQEEQLGTANAIGCAKGFVEGHFIVLNGDMLVSTEHISHLISRTEDAIISVKEVEDPSHFGVIETDEEKVTRIIEKPKNPPTNLANAGIYLFDDVIFEYIDRTGKSKRGEYEITDSLQMMIDDGLSVGYELLTTDWIDIGRPWDMLDANKVLLENIDNTREGTIEPYATLHGNVNVGKNTIIRNGAYIVGPAVIGDNCDIGPNCFIRASTAIGNDVHIGNAVEVKNSIIMDGTKIGHLSYLGDSVIGTACNFGAGTKVANLRHDNKNVKSMVKGEVVDTGRRKLGVIMGDDVHTGINTSINIGSVMEPGSSTMPGEVVMHRRKTN</sequence>
<dbReference type="SUPFAM" id="SSF53448">
    <property type="entry name" value="Nucleotide-diphospho-sugar transferases"/>
    <property type="match status" value="1"/>
</dbReference>
<evidence type="ECO:0000256" key="5">
    <source>
        <dbReference type="ARBA" id="ARBA00012225"/>
    </source>
</evidence>
<proteinExistence type="inferred from homology"/>
<comment type="similarity">
    <text evidence="4">In the N-terminal section; belongs to the N-acetylglucosamine-1-phosphate uridyltransferase family.</text>
</comment>
<comment type="similarity">
    <text evidence="3">In the C-terminal section; belongs to the transferase hexapeptide repeat family.</text>
</comment>
<keyword evidence="11" id="KW-0012">Acyltransferase</keyword>
<dbReference type="InterPro" id="IPR005835">
    <property type="entry name" value="NTP_transferase_dom"/>
</dbReference>
<evidence type="ECO:0000256" key="7">
    <source>
        <dbReference type="ARBA" id="ARBA00013414"/>
    </source>
</evidence>
<evidence type="ECO:0000256" key="2">
    <source>
        <dbReference type="ARBA" id="ARBA00005208"/>
    </source>
</evidence>
<keyword evidence="8 16" id="KW-0808">Transferase</keyword>
<feature type="domain" description="Mannose-1-phosphate guanyltransferase C-terminal" evidence="15">
    <location>
        <begin position="265"/>
        <end position="382"/>
    </location>
</feature>
<evidence type="ECO:0000256" key="9">
    <source>
        <dbReference type="ARBA" id="ARBA00022695"/>
    </source>
</evidence>
<comment type="pathway">
    <text evidence="1">Nucleotide-sugar biosynthesis; UDP-N-acetyl-alpha-D-glucosamine biosynthesis; N-acetyl-alpha-D-glucosamine 1-phosphate from alpha-D-glucosamine 6-phosphate (route II): step 2/2.</text>
</comment>
<evidence type="ECO:0000313" key="17">
    <source>
        <dbReference type="Proteomes" id="UP000198535"/>
    </source>
</evidence>
<dbReference type="CDD" id="cd05636">
    <property type="entry name" value="LbH_G1P_TT_C_like"/>
    <property type="match status" value="1"/>
</dbReference>
<gene>
    <name evidence="16" type="ORF">SAMN04488696_0152</name>
</gene>
<evidence type="ECO:0000256" key="3">
    <source>
        <dbReference type="ARBA" id="ARBA00007707"/>
    </source>
</evidence>
<comment type="catalytic activity">
    <reaction evidence="12">
        <text>alpha-D-glucosamine 1-phosphate + acetyl-CoA = N-acetyl-alpha-D-glucosamine 1-phosphate + CoA + H(+)</text>
        <dbReference type="Rhea" id="RHEA:13725"/>
        <dbReference type="ChEBI" id="CHEBI:15378"/>
        <dbReference type="ChEBI" id="CHEBI:57287"/>
        <dbReference type="ChEBI" id="CHEBI:57288"/>
        <dbReference type="ChEBI" id="CHEBI:57776"/>
        <dbReference type="ChEBI" id="CHEBI:58516"/>
        <dbReference type="EC" id="2.3.1.157"/>
    </reaction>
</comment>
<reference evidence="17" key="1">
    <citation type="submission" date="2016-10" db="EMBL/GenBank/DDBJ databases">
        <authorList>
            <person name="Varghese N."/>
            <person name="Submissions S."/>
        </authorList>
    </citation>
    <scope>NUCLEOTIDE SEQUENCE [LARGE SCALE GENOMIC DNA]</scope>
    <source>
        <strain evidence="17">Mob M</strain>
    </source>
</reference>
<dbReference type="Gene3D" id="3.90.550.10">
    <property type="entry name" value="Spore Coat Polysaccharide Biosynthesis Protein SpsA, Chain A"/>
    <property type="match status" value="1"/>
</dbReference>
<comment type="catalytic activity">
    <reaction evidence="13">
        <text>N-acetyl-alpha-D-glucosamine 1-phosphate + UTP + H(+) = UDP-N-acetyl-alpha-D-glucosamine + diphosphate</text>
        <dbReference type="Rhea" id="RHEA:13509"/>
        <dbReference type="ChEBI" id="CHEBI:15378"/>
        <dbReference type="ChEBI" id="CHEBI:33019"/>
        <dbReference type="ChEBI" id="CHEBI:46398"/>
        <dbReference type="ChEBI" id="CHEBI:57705"/>
        <dbReference type="ChEBI" id="CHEBI:57776"/>
        <dbReference type="EC" id="2.7.7.23"/>
    </reaction>
</comment>
<dbReference type="OrthoDB" id="15372at2157"/>
<evidence type="ECO:0000256" key="8">
    <source>
        <dbReference type="ARBA" id="ARBA00022679"/>
    </source>
</evidence>
<dbReference type="EC" id="2.7.7.23" evidence="6"/>
<dbReference type="PANTHER" id="PTHR43584:SF8">
    <property type="entry name" value="N-ACETYLMURAMATE ALPHA-1-PHOSPHATE URIDYLYLTRANSFERASE"/>
    <property type="match status" value="1"/>
</dbReference>
<keyword evidence="17" id="KW-1185">Reference proteome</keyword>
<dbReference type="AlphaFoldDB" id="A0A1I4NN39"/>
<dbReference type="GO" id="GO:0006048">
    <property type="term" value="P:UDP-N-acetylglucosamine biosynthetic process"/>
    <property type="evidence" value="ECO:0007669"/>
    <property type="project" value="UniProtKB-UniPathway"/>
</dbReference>
<comment type="pathway">
    <text evidence="2">Nucleotide-sugar biosynthesis; UDP-N-acetyl-alpha-D-glucosamine biosynthesis; UDP-N-acetyl-alpha-D-glucosamine from N-acetyl-alpha-D-glucosamine 1-phosphate: step 1/1.</text>
</comment>
<dbReference type="Proteomes" id="UP000198535">
    <property type="component" value="Unassembled WGS sequence"/>
</dbReference>
<dbReference type="RefSeq" id="WP_091931805.1">
    <property type="nucleotide sequence ID" value="NZ_FOUJ01000001.1"/>
</dbReference>
<dbReference type="GO" id="GO:0003977">
    <property type="term" value="F:UDP-N-acetylglucosamine diphosphorylase activity"/>
    <property type="evidence" value="ECO:0007669"/>
    <property type="project" value="UniProtKB-EC"/>
</dbReference>
<evidence type="ECO:0000256" key="6">
    <source>
        <dbReference type="ARBA" id="ARBA00012457"/>
    </source>
</evidence>
<dbReference type="InterPro" id="IPR023915">
    <property type="entry name" value="Bifunctiontional_GlmU_arc-type"/>
</dbReference>
<dbReference type="GO" id="GO:0019134">
    <property type="term" value="F:glucosamine-1-phosphate N-acetyltransferase activity"/>
    <property type="evidence" value="ECO:0007669"/>
    <property type="project" value="UniProtKB-EC"/>
</dbReference>
<accession>A0A1I4NN39</accession>
<evidence type="ECO:0000256" key="11">
    <source>
        <dbReference type="ARBA" id="ARBA00023315"/>
    </source>
</evidence>